<keyword evidence="2" id="KW-0235">DNA replication</keyword>
<sequence length="511" mass="57316">MKTKCSVEIKNVGSDQIVQHILPLQGIDENKKLRKTTSGVDAKSHLQYTFSDQRGKANTQDEESSDEEEDQLVRFDGETLLQDDEEPMIGKSVFKFRTPKKSGQMVSKALDSFSPTTAGKSPSRAVASPLAHLKSKKENLSPNRAKKSPRLSDRQSLNPGQLTPKRSLGVAAVRDHKKMESSTPYRLRQRQAEAQQEMSEEEDSVDESSEEEEGSDNEEGAQGGGNGFSSRVHASDDLNTAASAENYFDLHAQTPVTSDRTLASLEGPRLDVDTVRSVLAKLTPGHSKHRQVLVDKHASLFNKWMLHMCSGFNVLLHGLGSKRNLLEQFREKHLSKFSHLVVNGYFPSLTVKHILNSITEDLLESSKGFTNPQTQLEFIKEEYRNKDEDVFLVIHNIDGVLLRSDKCQAVLSQLAEVEGFHIIASLDHINAGFMWDQTKFFRFRWLWYETPTFAPYEAENSYENSLLVQQSGGLALSSLAHVMRSLTPNARQIFLVLAEYQLENGDSANYT</sequence>
<proteinExistence type="inferred from homology"/>
<evidence type="ECO:0000259" key="4">
    <source>
        <dbReference type="Pfam" id="PF04084"/>
    </source>
</evidence>
<evidence type="ECO:0000256" key="3">
    <source>
        <dbReference type="SAM" id="MobiDB-lite"/>
    </source>
</evidence>
<dbReference type="GO" id="GO:0006260">
    <property type="term" value="P:DNA replication"/>
    <property type="evidence" value="ECO:0007669"/>
    <property type="project" value="UniProtKB-UniRule"/>
</dbReference>
<organism evidence="5 6">
    <name type="scientific">Elysia chlorotica</name>
    <name type="common">Eastern emerald elysia</name>
    <name type="synonym">Sea slug</name>
    <dbReference type="NCBI Taxonomy" id="188477"/>
    <lineage>
        <taxon>Eukaryota</taxon>
        <taxon>Metazoa</taxon>
        <taxon>Spiralia</taxon>
        <taxon>Lophotrochozoa</taxon>
        <taxon>Mollusca</taxon>
        <taxon>Gastropoda</taxon>
        <taxon>Heterobranchia</taxon>
        <taxon>Euthyneura</taxon>
        <taxon>Panpulmonata</taxon>
        <taxon>Sacoglossa</taxon>
        <taxon>Placobranchoidea</taxon>
        <taxon>Plakobranchidae</taxon>
        <taxon>Elysia</taxon>
    </lineage>
</organism>
<dbReference type="Proteomes" id="UP000271974">
    <property type="component" value="Unassembled WGS sequence"/>
</dbReference>
<dbReference type="EMBL" id="RQTK01000038">
    <property type="protein sequence ID" value="RUS90205.1"/>
    <property type="molecule type" value="Genomic_DNA"/>
</dbReference>
<accession>A0A3S1BSE1</accession>
<name>A0A3S1BSE1_ELYCH</name>
<dbReference type="GO" id="GO:0003688">
    <property type="term" value="F:DNA replication origin binding"/>
    <property type="evidence" value="ECO:0007669"/>
    <property type="project" value="UniProtKB-UniRule"/>
</dbReference>
<feature type="region of interest" description="Disordered" evidence="3">
    <location>
        <begin position="35"/>
        <end position="233"/>
    </location>
</feature>
<protein>
    <recommendedName>
        <fullName evidence="1 2">Origin recognition complex subunit 2</fullName>
    </recommendedName>
</protein>
<feature type="non-terminal residue" evidence="5">
    <location>
        <position position="511"/>
    </location>
</feature>
<comment type="function">
    <text evidence="2">Component of the origin recognition complex (ORC) that binds origins of replication. DNA-binding is ATP-dependent. ORC is required to assemble the pre-replication complex necessary to initiate DNA replication.</text>
</comment>
<evidence type="ECO:0000313" key="6">
    <source>
        <dbReference type="Proteomes" id="UP000271974"/>
    </source>
</evidence>
<dbReference type="OrthoDB" id="20198at2759"/>
<dbReference type="PANTHER" id="PTHR14052:SF0">
    <property type="entry name" value="ORIGIN RECOGNITION COMPLEX SUBUNIT 2"/>
    <property type="match status" value="1"/>
</dbReference>
<dbReference type="InterPro" id="IPR007220">
    <property type="entry name" value="ORC2"/>
</dbReference>
<dbReference type="STRING" id="188477.A0A3S1BSE1"/>
<keyword evidence="2" id="KW-0539">Nucleus</keyword>
<keyword evidence="6" id="KW-1185">Reference proteome</keyword>
<reference evidence="5 6" key="1">
    <citation type="submission" date="2019-01" db="EMBL/GenBank/DDBJ databases">
        <title>A draft genome assembly of the solar-powered sea slug Elysia chlorotica.</title>
        <authorList>
            <person name="Cai H."/>
            <person name="Li Q."/>
            <person name="Fang X."/>
            <person name="Li J."/>
            <person name="Curtis N.E."/>
            <person name="Altenburger A."/>
            <person name="Shibata T."/>
            <person name="Feng M."/>
            <person name="Maeda T."/>
            <person name="Schwartz J.A."/>
            <person name="Shigenobu S."/>
            <person name="Lundholm N."/>
            <person name="Nishiyama T."/>
            <person name="Yang H."/>
            <person name="Hasebe M."/>
            <person name="Li S."/>
            <person name="Pierce S.K."/>
            <person name="Wang J."/>
        </authorList>
    </citation>
    <scope>NUCLEOTIDE SEQUENCE [LARGE SCALE GENOMIC DNA]</scope>
    <source>
        <strain evidence="5">EC2010</strain>
        <tissue evidence="5">Whole organism of an adult</tissue>
    </source>
</reference>
<dbReference type="AlphaFoldDB" id="A0A3S1BSE1"/>
<comment type="subcellular location">
    <subcellularLocation>
        <location evidence="2">Nucleus</location>
    </subcellularLocation>
</comment>
<dbReference type="GO" id="GO:0005664">
    <property type="term" value="C:nuclear origin of replication recognition complex"/>
    <property type="evidence" value="ECO:0007669"/>
    <property type="project" value="UniProtKB-UniRule"/>
</dbReference>
<feature type="compositionally biased region" description="Acidic residues" evidence="3">
    <location>
        <begin position="198"/>
        <end position="219"/>
    </location>
</feature>
<evidence type="ECO:0000313" key="5">
    <source>
        <dbReference type="EMBL" id="RUS90205.1"/>
    </source>
</evidence>
<evidence type="ECO:0000256" key="2">
    <source>
        <dbReference type="RuleBase" id="RU368084"/>
    </source>
</evidence>
<comment type="similarity">
    <text evidence="2">Belongs to the ORC2 family.</text>
</comment>
<comment type="caution">
    <text evidence="5">The sequence shown here is derived from an EMBL/GenBank/DDBJ whole genome shotgun (WGS) entry which is preliminary data.</text>
</comment>
<dbReference type="InterPro" id="IPR056772">
    <property type="entry name" value="RecA-like_ORC2"/>
</dbReference>
<dbReference type="Pfam" id="PF04084">
    <property type="entry name" value="RecA-like_ORC2"/>
    <property type="match status" value="1"/>
</dbReference>
<dbReference type="PANTHER" id="PTHR14052">
    <property type="entry name" value="ORIGIN RECOGNITION COMPLEX SUBUNIT 2"/>
    <property type="match status" value="1"/>
</dbReference>
<feature type="domain" description="Origin recognition complex subunit 2 RecA-like" evidence="4">
    <location>
        <begin position="290"/>
        <end position="449"/>
    </location>
</feature>
<evidence type="ECO:0000256" key="1">
    <source>
        <dbReference type="ARBA" id="ARBA00019080"/>
    </source>
</evidence>
<gene>
    <name evidence="5" type="ORF">EGW08_002084</name>
</gene>
<feature type="compositionally biased region" description="Acidic residues" evidence="3">
    <location>
        <begin position="60"/>
        <end position="70"/>
    </location>
</feature>
<feature type="compositionally biased region" description="Polar residues" evidence="3">
    <location>
        <begin position="46"/>
        <end position="58"/>
    </location>
</feature>
<comment type="subunit">
    <text evidence="2">Component of the origin recognition complex (ORC).</text>
</comment>